<keyword evidence="3 9" id="KW-0645">Protease</keyword>
<feature type="active site" evidence="9">
    <location>
        <position position="168"/>
    </location>
</feature>
<organism evidence="11 12">
    <name type="scientific">Luteolibacter algae</name>
    <dbReference type="NCBI Taxonomy" id="454151"/>
    <lineage>
        <taxon>Bacteria</taxon>
        <taxon>Pseudomonadati</taxon>
        <taxon>Verrucomicrobiota</taxon>
        <taxon>Verrucomicrobiia</taxon>
        <taxon>Verrucomicrobiales</taxon>
        <taxon>Verrucomicrobiaceae</taxon>
        <taxon>Luteolibacter</taxon>
    </lineage>
</organism>
<dbReference type="HAMAP" id="MF_00161">
    <property type="entry name" value="LspA"/>
    <property type="match status" value="1"/>
</dbReference>
<name>A0ABW5D426_9BACT</name>
<dbReference type="EMBL" id="JBHUIT010000002">
    <property type="protein sequence ID" value="MFD2255454.1"/>
    <property type="molecule type" value="Genomic_DNA"/>
</dbReference>
<keyword evidence="7 9" id="KW-1133">Transmembrane helix</keyword>
<evidence type="ECO:0000256" key="7">
    <source>
        <dbReference type="ARBA" id="ARBA00022989"/>
    </source>
</evidence>
<dbReference type="InterPro" id="IPR001872">
    <property type="entry name" value="Peptidase_A8"/>
</dbReference>
<keyword evidence="6 9" id="KW-0378">Hydrolase</keyword>
<evidence type="ECO:0000256" key="1">
    <source>
        <dbReference type="ARBA" id="ARBA00006139"/>
    </source>
</evidence>
<evidence type="ECO:0000256" key="9">
    <source>
        <dbReference type="HAMAP-Rule" id="MF_00161"/>
    </source>
</evidence>
<comment type="function">
    <text evidence="9">This protein specifically catalyzes the removal of signal peptides from prolipoproteins.</text>
</comment>
<keyword evidence="12" id="KW-1185">Reference proteome</keyword>
<comment type="similarity">
    <text evidence="1 9 10">Belongs to the peptidase A8 family.</text>
</comment>
<evidence type="ECO:0000313" key="12">
    <source>
        <dbReference type="Proteomes" id="UP001597375"/>
    </source>
</evidence>
<dbReference type="Proteomes" id="UP001597375">
    <property type="component" value="Unassembled WGS sequence"/>
</dbReference>
<dbReference type="EC" id="3.4.23.36" evidence="9"/>
<evidence type="ECO:0000256" key="10">
    <source>
        <dbReference type="RuleBase" id="RU004181"/>
    </source>
</evidence>
<feature type="transmembrane region" description="Helical" evidence="9">
    <location>
        <begin position="99"/>
        <end position="121"/>
    </location>
</feature>
<accession>A0ABW5D426</accession>
<gene>
    <name evidence="9" type="primary">lspA</name>
    <name evidence="11" type="ORF">ACFSSA_02090</name>
</gene>
<evidence type="ECO:0000256" key="8">
    <source>
        <dbReference type="ARBA" id="ARBA00023136"/>
    </source>
</evidence>
<evidence type="ECO:0000256" key="2">
    <source>
        <dbReference type="ARBA" id="ARBA00022475"/>
    </source>
</evidence>
<comment type="catalytic activity">
    <reaction evidence="9">
        <text>Release of signal peptides from bacterial membrane prolipoproteins. Hydrolyzes -Xaa-Yaa-Zaa-|-(S,diacylglyceryl)Cys-, in which Xaa is hydrophobic (preferably Leu), and Yaa (Ala or Ser) and Zaa (Gly or Ala) have small, neutral side chains.</text>
        <dbReference type="EC" id="3.4.23.36"/>
    </reaction>
</comment>
<protein>
    <recommendedName>
        <fullName evidence="9">Lipoprotein signal peptidase</fullName>
        <ecNumber evidence="9">3.4.23.36</ecNumber>
    </recommendedName>
    <alternativeName>
        <fullName evidence="9">Prolipoprotein signal peptidase</fullName>
    </alternativeName>
    <alternativeName>
        <fullName evidence="9">Signal peptidase II</fullName>
        <shortName evidence="9">SPase II</shortName>
    </alternativeName>
</protein>
<keyword evidence="4 9" id="KW-0812">Transmembrane</keyword>
<dbReference type="PANTHER" id="PTHR33695">
    <property type="entry name" value="LIPOPROTEIN SIGNAL PEPTIDASE"/>
    <property type="match status" value="1"/>
</dbReference>
<comment type="caution">
    <text evidence="11">The sequence shown here is derived from an EMBL/GenBank/DDBJ whole genome shotgun (WGS) entry which is preliminary data.</text>
</comment>
<dbReference type="PANTHER" id="PTHR33695:SF1">
    <property type="entry name" value="LIPOPROTEIN SIGNAL PEPTIDASE"/>
    <property type="match status" value="1"/>
</dbReference>
<feature type="active site" evidence="9">
    <location>
        <position position="141"/>
    </location>
</feature>
<sequence length="198" mass="22145">MSLPKLLLFLSLPLYLLDQATKAWTVSNFAPPWSPEASQWKIIPDIFHWIRVHNQGVAFGLGNGTEWAPIVFLLVPIIAMVMIRIFWKKGVFEHALSKIAVALLLCGILGNLTDRLVQGFLLDEVKNGSFWGRLSQGYVVDFISVKLPLYEKIVPESRGWWPTFNVADSCICVAAIFLFIGGVMDEKAKAKLEKSKAA</sequence>
<reference evidence="12" key="1">
    <citation type="journal article" date="2019" name="Int. J. Syst. Evol. Microbiol.">
        <title>The Global Catalogue of Microorganisms (GCM) 10K type strain sequencing project: providing services to taxonomists for standard genome sequencing and annotation.</title>
        <authorList>
            <consortium name="The Broad Institute Genomics Platform"/>
            <consortium name="The Broad Institute Genome Sequencing Center for Infectious Disease"/>
            <person name="Wu L."/>
            <person name="Ma J."/>
        </authorList>
    </citation>
    <scope>NUCLEOTIDE SEQUENCE [LARGE SCALE GENOMIC DNA]</scope>
    <source>
        <strain evidence="12">CGMCC 4.7106</strain>
    </source>
</reference>
<dbReference type="RefSeq" id="WP_386818113.1">
    <property type="nucleotide sequence ID" value="NZ_JBHUIT010000002.1"/>
</dbReference>
<feature type="transmembrane region" description="Helical" evidence="9">
    <location>
        <begin position="67"/>
        <end position="87"/>
    </location>
</feature>
<evidence type="ECO:0000256" key="5">
    <source>
        <dbReference type="ARBA" id="ARBA00022750"/>
    </source>
</evidence>
<comment type="caution">
    <text evidence="9">Lacks conserved residue(s) required for the propagation of feature annotation.</text>
</comment>
<evidence type="ECO:0000313" key="11">
    <source>
        <dbReference type="EMBL" id="MFD2255454.1"/>
    </source>
</evidence>
<feature type="transmembrane region" description="Helical" evidence="9">
    <location>
        <begin position="164"/>
        <end position="184"/>
    </location>
</feature>
<proteinExistence type="inferred from homology"/>
<dbReference type="PRINTS" id="PR00781">
    <property type="entry name" value="LIPOSIGPTASE"/>
</dbReference>
<comment type="subcellular location">
    <subcellularLocation>
        <location evidence="9">Cell membrane</location>
        <topology evidence="9">Multi-pass membrane protein</topology>
    </subcellularLocation>
</comment>
<keyword evidence="8 9" id="KW-0472">Membrane</keyword>
<evidence type="ECO:0000256" key="6">
    <source>
        <dbReference type="ARBA" id="ARBA00022801"/>
    </source>
</evidence>
<comment type="pathway">
    <text evidence="9">Protein modification; lipoprotein biosynthesis (signal peptide cleavage).</text>
</comment>
<dbReference type="Pfam" id="PF01252">
    <property type="entry name" value="Peptidase_A8"/>
    <property type="match status" value="1"/>
</dbReference>
<keyword evidence="5 9" id="KW-0064">Aspartyl protease</keyword>
<evidence type="ECO:0000256" key="4">
    <source>
        <dbReference type="ARBA" id="ARBA00022692"/>
    </source>
</evidence>
<evidence type="ECO:0000256" key="3">
    <source>
        <dbReference type="ARBA" id="ARBA00022670"/>
    </source>
</evidence>
<keyword evidence="2 9" id="KW-1003">Cell membrane</keyword>